<reference evidence="1" key="1">
    <citation type="submission" date="2018-05" db="EMBL/GenBank/DDBJ databases">
        <authorList>
            <person name="Lanie J.A."/>
            <person name="Ng W.-L."/>
            <person name="Kazmierczak K.M."/>
            <person name="Andrzejewski T.M."/>
            <person name="Davidsen T.M."/>
            <person name="Wayne K.J."/>
            <person name="Tettelin H."/>
            <person name="Glass J.I."/>
            <person name="Rusch D."/>
            <person name="Podicherti R."/>
            <person name="Tsui H.-C.T."/>
            <person name="Winkler M.E."/>
        </authorList>
    </citation>
    <scope>NUCLEOTIDE SEQUENCE</scope>
    <source>
        <strain evidence="1">KNB</strain>
    </source>
</reference>
<sequence>MAFVLLKTGQAIRFCTNVAELDSFFIKVAMPAVFFQLENACPPESRG</sequence>
<accession>A0A2X0RC59</accession>
<gene>
    <name evidence="1" type="ORF">NITFAB_0763</name>
</gene>
<dbReference type="AlphaFoldDB" id="A0A2X0RC59"/>
<evidence type="ECO:0000313" key="1">
    <source>
        <dbReference type="EMBL" id="SPS05174.1"/>
    </source>
</evidence>
<dbReference type="EMBL" id="LS423452">
    <property type="protein sequence ID" value="SPS05174.1"/>
    <property type="molecule type" value="Genomic_DNA"/>
</dbReference>
<proteinExistence type="predicted"/>
<name>A0A2X0RC59_9PROT</name>
<organism evidence="1">
    <name type="scientific">Candidatus Nitrotoga fabula</name>
    <dbReference type="NCBI Taxonomy" id="2182327"/>
    <lineage>
        <taxon>Bacteria</taxon>
        <taxon>Pseudomonadati</taxon>
        <taxon>Pseudomonadota</taxon>
        <taxon>Betaproteobacteria</taxon>
        <taxon>Nitrosomonadales</taxon>
        <taxon>Gallionellaceae</taxon>
        <taxon>Candidatus Nitrotoga</taxon>
    </lineage>
</organism>
<protein>
    <submittedName>
        <fullName evidence="1">Uncharacterized protein</fullName>
    </submittedName>
</protein>